<gene>
    <name evidence="2" type="ORF">FHS57_001882</name>
</gene>
<feature type="domain" description="DUF4132" evidence="1">
    <location>
        <begin position="703"/>
        <end position="880"/>
    </location>
</feature>
<dbReference type="EMBL" id="JACIBY010000003">
    <property type="protein sequence ID" value="MBB3837885.1"/>
    <property type="molecule type" value="Genomic_DNA"/>
</dbReference>
<dbReference type="Proteomes" id="UP000541352">
    <property type="component" value="Unassembled WGS sequence"/>
</dbReference>
<name>A0A7W6EPQ7_9BACT</name>
<accession>A0A7W6EPQ7</accession>
<dbReference type="InterPro" id="IPR025406">
    <property type="entry name" value="DUF4132"/>
</dbReference>
<protein>
    <recommendedName>
        <fullName evidence="1">DUF4132 domain-containing protein</fullName>
    </recommendedName>
</protein>
<dbReference type="AlphaFoldDB" id="A0A7W6EPQ7"/>
<sequence length="990" mass="113023">MNQDVQLQNYINSVKEGYSYSYNQATFDQVFAYLNGETDRKPHLGSTSYWYFSELLTLLPSKLTDWNELHDRVMDIATHPTIWEAPKSIKDYHYGCYYYFVRWMVRQLEGDNQLYLVKQLETHAQKYQITLPFFINGLVFGYAKLLDTSAKPTGLGQFILENLTEKKQVYFQAFQPDFLPFLTLLLATQPDFVHGHVSTFLQFENQIPVFEKLLAFNAELYEPFIEKRVETVKKSENLIAINNLLLAHFPEKYQPRTTELMFNVLSKEHHIMQSAGLHYNPSSTYHQSLGRHVTFLETSIDYLLKNNIEGAEAIIHNVLKKCYRIPIEVTKVIALHLGQNGLDLIMEGLRMNIQNLNWENTHSFKEYFKLLGTLDFSKYEEEVWALSAHKTKKIRELAAVTLSKLGNSSISKATVLLQHKKADVRQVGALILSLIKTDEAIAILNNALETEKNDDARDLMLEGLKGLLSAPPTKKQIQEKIQKAKERGKIDSPLETWLDDAQLPALSYLDGTLLEQDAKRFLLYRMSRAKEIRIDLEAKALLDFLDKTQAQPFAKAILHNYFSLGGADSKQKFCLTIGSILGGDHEIDLLKRKVNEWAEAGRGKMAEYAVKALALNGSTKALRGVEFFSRKYKNKNKNIGAAANESFGLVAEELGVSPYDLADAIIPDFGFDGLFKTFDVQGDTFRAFIGNDFKLAFLNEDNKVFKSLPKGTTKEVQDEFKEIGKEIRDIVKSQSSRLEQYLVIQRKWASEKWQAFFMTNPVMFVYAIRLIWGAYDENQQLLFTFKVDEDQTLINEEGDEIDLAEDLFIGMVHPLQLRPDQLAYWTEALYDADLSPIFPQLQRAIIPFDEKDMGITLSLQFQGIQMGGYAFVARLEKSGWFRGSVVDGGGISSYYKDFSELGITAILMQEGSIGVGYLDDNAEIGGLMFVSKKSVQFGSYVYDEPSNKNDTRLISFEKVPPIVYSEVMSDMQFFKENDARQSNEKANVKH</sequence>
<reference evidence="2 3" key="1">
    <citation type="submission" date="2020-08" db="EMBL/GenBank/DDBJ databases">
        <title>Genomic Encyclopedia of Type Strains, Phase IV (KMG-IV): sequencing the most valuable type-strain genomes for metagenomic binning, comparative biology and taxonomic classification.</title>
        <authorList>
            <person name="Goeker M."/>
        </authorList>
    </citation>
    <scope>NUCLEOTIDE SEQUENCE [LARGE SCALE GENOMIC DNA]</scope>
    <source>
        <strain evidence="2 3">DSM 17976</strain>
    </source>
</reference>
<evidence type="ECO:0000259" key="1">
    <source>
        <dbReference type="Pfam" id="PF13569"/>
    </source>
</evidence>
<dbReference type="SUPFAM" id="SSF48371">
    <property type="entry name" value="ARM repeat"/>
    <property type="match status" value="1"/>
</dbReference>
<proteinExistence type="predicted"/>
<keyword evidence="3" id="KW-1185">Reference proteome</keyword>
<dbReference type="Pfam" id="PF13569">
    <property type="entry name" value="DUF4132"/>
    <property type="match status" value="1"/>
</dbReference>
<evidence type="ECO:0000313" key="2">
    <source>
        <dbReference type="EMBL" id="MBB3837885.1"/>
    </source>
</evidence>
<dbReference type="InterPro" id="IPR016024">
    <property type="entry name" value="ARM-type_fold"/>
</dbReference>
<dbReference type="RefSeq" id="WP_183972792.1">
    <property type="nucleotide sequence ID" value="NZ_JACIBY010000003.1"/>
</dbReference>
<comment type="caution">
    <text evidence="2">The sequence shown here is derived from an EMBL/GenBank/DDBJ whole genome shotgun (WGS) entry which is preliminary data.</text>
</comment>
<organism evidence="2 3">
    <name type="scientific">Runella defluvii</name>
    <dbReference type="NCBI Taxonomy" id="370973"/>
    <lineage>
        <taxon>Bacteria</taxon>
        <taxon>Pseudomonadati</taxon>
        <taxon>Bacteroidota</taxon>
        <taxon>Cytophagia</taxon>
        <taxon>Cytophagales</taxon>
        <taxon>Spirosomataceae</taxon>
        <taxon>Runella</taxon>
    </lineage>
</organism>
<evidence type="ECO:0000313" key="3">
    <source>
        <dbReference type="Proteomes" id="UP000541352"/>
    </source>
</evidence>